<sequence>MNTKTITFIKNFSFTLSSNLISLAISAIVILIVPKLLGVEEYGYWQLYLFYSSYVGFLHFGWNDGIYLRYGGKEYKQLNKELFFSQFWMLVAFQTLIGLIIIYCANIFSTDTSKLYIINMTALCMFIVNIRYMLIYLLQGTNRIKEDAQIKMLEKVLYCLLIIFFLLLGIREYKLLIIADIIGKLISLGYAIFCCRDIVFKKLSSFHMNFIETYKNINVGIKLMFANIASMLIIGIVRFGIEHTWDVSIFGKISLILNISSFVMIFINAVGLVLYPVLRRTNMDKLSSLYINIRTLLMFPLLGILLVFFPMKVFLSAWLPQYADSFVFMAIIFPMCVYEGKMGLLINTYLKTLRKERVLLVINLITVVLSIIFTVLFTVVLKNLLLAILSIVLLLAIRCAFGEILLSKTLNISVYKDILLEMLFTLIFIIIGLFITSIWLGVSAYLAGYLIYLVIKGKEIKESVLYIKKLVQA</sequence>
<keyword evidence="2" id="KW-1003">Cell membrane</keyword>
<feature type="transmembrane region" description="Helical" evidence="6">
    <location>
        <begin position="45"/>
        <end position="62"/>
    </location>
</feature>
<dbReference type="PANTHER" id="PTHR30250:SF11">
    <property type="entry name" value="O-ANTIGEN TRANSPORTER-RELATED"/>
    <property type="match status" value="1"/>
</dbReference>
<dbReference type="GO" id="GO:0005886">
    <property type="term" value="C:plasma membrane"/>
    <property type="evidence" value="ECO:0007669"/>
    <property type="project" value="UniProtKB-SubCell"/>
</dbReference>
<keyword evidence="5 6" id="KW-0472">Membrane</keyword>
<dbReference type="EMBL" id="VYKL01000048">
    <property type="protein sequence ID" value="KAA9013820.1"/>
    <property type="molecule type" value="Genomic_DNA"/>
</dbReference>
<feature type="transmembrane region" description="Helical" evidence="6">
    <location>
        <begin position="12"/>
        <end position="33"/>
    </location>
</feature>
<dbReference type="RefSeq" id="WP_150442624.1">
    <property type="nucleotide sequence ID" value="NZ_VYKL01000048.1"/>
</dbReference>
<feature type="transmembrane region" description="Helical" evidence="6">
    <location>
        <begin position="83"/>
        <end position="109"/>
    </location>
</feature>
<comment type="subcellular location">
    <subcellularLocation>
        <location evidence="1">Cell membrane</location>
        <topology evidence="1">Multi-pass membrane protein</topology>
    </subcellularLocation>
</comment>
<evidence type="ECO:0000256" key="3">
    <source>
        <dbReference type="ARBA" id="ARBA00022692"/>
    </source>
</evidence>
<gene>
    <name evidence="7" type="ORF">F4V44_24455</name>
</gene>
<dbReference type="InterPro" id="IPR050833">
    <property type="entry name" value="Poly_Biosynth_Transport"/>
</dbReference>
<feature type="transmembrane region" description="Helical" evidence="6">
    <location>
        <begin position="358"/>
        <end position="379"/>
    </location>
</feature>
<dbReference type="AlphaFoldDB" id="A0A5J5GZY1"/>
<keyword evidence="8" id="KW-1185">Reference proteome</keyword>
<feature type="transmembrane region" description="Helical" evidence="6">
    <location>
        <begin position="115"/>
        <end position="138"/>
    </location>
</feature>
<dbReference type="PANTHER" id="PTHR30250">
    <property type="entry name" value="PST FAMILY PREDICTED COLANIC ACID TRANSPORTER"/>
    <property type="match status" value="1"/>
</dbReference>
<accession>A0A5J5GZY1</accession>
<organism evidence="7 8">
    <name type="scientific">Niallia endozanthoxylica</name>
    <dbReference type="NCBI Taxonomy" id="2036016"/>
    <lineage>
        <taxon>Bacteria</taxon>
        <taxon>Bacillati</taxon>
        <taxon>Bacillota</taxon>
        <taxon>Bacilli</taxon>
        <taxon>Bacillales</taxon>
        <taxon>Bacillaceae</taxon>
        <taxon>Niallia</taxon>
    </lineage>
</organism>
<dbReference type="Proteomes" id="UP000326671">
    <property type="component" value="Unassembled WGS sequence"/>
</dbReference>
<proteinExistence type="predicted"/>
<evidence type="ECO:0000256" key="4">
    <source>
        <dbReference type="ARBA" id="ARBA00022989"/>
    </source>
</evidence>
<feature type="transmembrane region" description="Helical" evidence="6">
    <location>
        <begin position="150"/>
        <end position="170"/>
    </location>
</feature>
<evidence type="ECO:0000313" key="7">
    <source>
        <dbReference type="EMBL" id="KAA9013820.1"/>
    </source>
</evidence>
<feature type="transmembrane region" description="Helical" evidence="6">
    <location>
        <begin position="418"/>
        <end position="440"/>
    </location>
</feature>
<comment type="caution">
    <text evidence="7">The sequence shown here is derived from an EMBL/GenBank/DDBJ whole genome shotgun (WGS) entry which is preliminary data.</text>
</comment>
<keyword evidence="4 6" id="KW-1133">Transmembrane helix</keyword>
<evidence type="ECO:0000256" key="5">
    <source>
        <dbReference type="ARBA" id="ARBA00023136"/>
    </source>
</evidence>
<name>A0A5J5GZY1_9BACI</name>
<evidence type="ECO:0000313" key="8">
    <source>
        <dbReference type="Proteomes" id="UP000326671"/>
    </source>
</evidence>
<evidence type="ECO:0000256" key="1">
    <source>
        <dbReference type="ARBA" id="ARBA00004651"/>
    </source>
</evidence>
<feature type="transmembrane region" description="Helical" evidence="6">
    <location>
        <begin position="219"/>
        <end position="241"/>
    </location>
</feature>
<feature type="transmembrane region" description="Helical" evidence="6">
    <location>
        <begin position="176"/>
        <end position="199"/>
    </location>
</feature>
<feature type="transmembrane region" description="Helical" evidence="6">
    <location>
        <begin position="296"/>
        <end position="319"/>
    </location>
</feature>
<evidence type="ECO:0000256" key="2">
    <source>
        <dbReference type="ARBA" id="ARBA00022475"/>
    </source>
</evidence>
<dbReference type="OrthoDB" id="385011at2"/>
<protein>
    <recommendedName>
        <fullName evidence="9">Polysaccharide biosynthesis protein</fullName>
    </recommendedName>
</protein>
<feature type="transmembrane region" description="Helical" evidence="6">
    <location>
        <begin position="253"/>
        <end position="275"/>
    </location>
</feature>
<keyword evidence="3 6" id="KW-0812">Transmembrane</keyword>
<evidence type="ECO:0000256" key="6">
    <source>
        <dbReference type="SAM" id="Phobius"/>
    </source>
</evidence>
<feature type="transmembrane region" description="Helical" evidence="6">
    <location>
        <begin position="385"/>
        <end position="406"/>
    </location>
</feature>
<feature type="transmembrane region" description="Helical" evidence="6">
    <location>
        <begin position="325"/>
        <end position="346"/>
    </location>
</feature>
<evidence type="ECO:0008006" key="9">
    <source>
        <dbReference type="Google" id="ProtNLM"/>
    </source>
</evidence>
<reference evidence="7 8" key="1">
    <citation type="submission" date="2019-09" db="EMBL/GenBank/DDBJ databases">
        <title>Whole genome sequences of isolates from the Mars Exploration Rovers.</title>
        <authorList>
            <person name="Seuylemezian A."/>
            <person name="Vaishampayan P."/>
        </authorList>
    </citation>
    <scope>NUCLEOTIDE SEQUENCE [LARGE SCALE GENOMIC DNA]</scope>
    <source>
        <strain evidence="7 8">MER_TA_151</strain>
    </source>
</reference>